<gene>
    <name evidence="1" type="ORF">Celaphus_00019236</name>
</gene>
<feature type="non-terminal residue" evidence="1">
    <location>
        <position position="258"/>
    </location>
</feature>
<dbReference type="OrthoDB" id="672793at2759"/>
<organism evidence="1 2">
    <name type="scientific">Cervus elaphus hippelaphus</name>
    <name type="common">European red deer</name>
    <dbReference type="NCBI Taxonomy" id="46360"/>
    <lineage>
        <taxon>Eukaryota</taxon>
        <taxon>Metazoa</taxon>
        <taxon>Chordata</taxon>
        <taxon>Craniata</taxon>
        <taxon>Vertebrata</taxon>
        <taxon>Euteleostomi</taxon>
        <taxon>Mammalia</taxon>
        <taxon>Eutheria</taxon>
        <taxon>Laurasiatheria</taxon>
        <taxon>Artiodactyla</taxon>
        <taxon>Ruminantia</taxon>
        <taxon>Pecora</taxon>
        <taxon>Cervidae</taxon>
        <taxon>Cervinae</taxon>
        <taxon>Cervus</taxon>
    </lineage>
</organism>
<accession>A0A212C2N5</accession>
<evidence type="ECO:0000313" key="2">
    <source>
        <dbReference type="Proteomes" id="UP000242450"/>
    </source>
</evidence>
<evidence type="ECO:0000313" key="1">
    <source>
        <dbReference type="EMBL" id="OWK00230.1"/>
    </source>
</evidence>
<comment type="caution">
    <text evidence="1">The sequence shown here is derived from an EMBL/GenBank/DDBJ whole genome shotgun (WGS) entry which is preliminary data.</text>
</comment>
<dbReference type="Proteomes" id="UP000242450">
    <property type="component" value="Chromosome 32"/>
</dbReference>
<reference evidence="1 2" key="1">
    <citation type="journal article" date="2018" name="Mol. Genet. Genomics">
        <title>The red deer Cervus elaphus genome CerEla1.0: sequencing, annotating, genes, and chromosomes.</title>
        <authorList>
            <person name="Bana N.A."/>
            <person name="Nyiri A."/>
            <person name="Nagy J."/>
            <person name="Frank K."/>
            <person name="Nagy T."/>
            <person name="Steger V."/>
            <person name="Schiller M."/>
            <person name="Lakatos P."/>
            <person name="Sugar L."/>
            <person name="Horn P."/>
            <person name="Barta E."/>
            <person name="Orosz L."/>
        </authorList>
    </citation>
    <scope>NUCLEOTIDE SEQUENCE [LARGE SCALE GENOMIC DNA]</scope>
    <source>
        <strain evidence="1">Hungarian</strain>
    </source>
</reference>
<keyword evidence="2" id="KW-1185">Reference proteome</keyword>
<sequence>MAETLGLAAGWTVLASGPCITALGSGRLGARGGEGVQVGGAAGVTHRSQVAEGRHTGHRAAAPIFFSRILDQSLPAGVLYEDQLYLMFCDLLRHLLFVAKKTPKDEWLGDGSILNIPTNNRPLARACPPLSSYFQENNEKLIEDPAVCNCLSCNFVIEERKYLILFQDELFYFSTKLKVLDNPQDIPVFLKPFIKKELSDMKYDLRGDNAKEGFREEKLPVPHDSQKDNAIDRPTRGWPLAYLVMVELADNPKAILLF</sequence>
<dbReference type="AlphaFoldDB" id="A0A212C2N5"/>
<protein>
    <submittedName>
        <fullName evidence="1">Uncharacterized protein</fullName>
    </submittedName>
</protein>
<dbReference type="EMBL" id="MKHE01000032">
    <property type="protein sequence ID" value="OWK00230.1"/>
    <property type="molecule type" value="Genomic_DNA"/>
</dbReference>
<proteinExistence type="predicted"/>
<name>A0A212C2N5_CEREH</name>